<feature type="transmembrane region" description="Helical" evidence="2">
    <location>
        <begin position="120"/>
        <end position="147"/>
    </location>
</feature>
<feature type="compositionally biased region" description="Acidic residues" evidence="1">
    <location>
        <begin position="172"/>
        <end position="183"/>
    </location>
</feature>
<accession>C7N845</accession>
<evidence type="ECO:0000256" key="2">
    <source>
        <dbReference type="SAM" id="Phobius"/>
    </source>
</evidence>
<proteinExistence type="predicted"/>
<protein>
    <submittedName>
        <fullName evidence="3">Uncharacterized protein</fullName>
    </submittedName>
</protein>
<gene>
    <name evidence="3" type="ordered locus">Shel_20690</name>
</gene>
<feature type="transmembrane region" description="Helical" evidence="2">
    <location>
        <begin position="18"/>
        <end position="39"/>
    </location>
</feature>
<dbReference type="eggNOG" id="ENOG502ZU23">
    <property type="taxonomic scope" value="Bacteria"/>
</dbReference>
<evidence type="ECO:0000313" key="3">
    <source>
        <dbReference type="EMBL" id="ACV23080.1"/>
    </source>
</evidence>
<dbReference type="Proteomes" id="UP000002026">
    <property type="component" value="Chromosome"/>
</dbReference>
<reference evidence="3 4" key="1">
    <citation type="journal article" date="2009" name="Stand. Genomic Sci.">
        <title>Complete genome sequence of Slackia heliotrinireducens type strain (RHS 1).</title>
        <authorList>
            <person name="Pukall R."/>
            <person name="Lapidus A."/>
            <person name="Nolan M."/>
            <person name="Copeland A."/>
            <person name="Glavina Del Rio T."/>
            <person name="Lucas S."/>
            <person name="Chen F."/>
            <person name="Tice H."/>
            <person name="Cheng J.F."/>
            <person name="Chertkov O."/>
            <person name="Bruce D."/>
            <person name="Goodwin L."/>
            <person name="Kuske C."/>
            <person name="Brettin T."/>
            <person name="Detter J.C."/>
            <person name="Han C."/>
            <person name="Pitluck S."/>
            <person name="Pati A."/>
            <person name="Mavrommatis K."/>
            <person name="Ivanova N."/>
            <person name="Ovchinnikova G."/>
            <person name="Chen A."/>
            <person name="Palaniappan K."/>
            <person name="Schneider S."/>
            <person name="Rohde M."/>
            <person name="Chain P."/>
            <person name="D'haeseleer P."/>
            <person name="Goker M."/>
            <person name="Bristow J."/>
            <person name="Eisen J.A."/>
            <person name="Markowitz V."/>
            <person name="Kyrpides N.C."/>
            <person name="Klenk H.P."/>
            <person name="Hugenholtz P."/>
        </authorList>
    </citation>
    <scope>NUCLEOTIDE SEQUENCE [LARGE SCALE GENOMIC DNA]</scope>
    <source>
        <strain evidence="4">ATCC 29202 / DSM 20476 / NCTC 11029 / RHS 1</strain>
    </source>
</reference>
<evidence type="ECO:0000313" key="4">
    <source>
        <dbReference type="Proteomes" id="UP000002026"/>
    </source>
</evidence>
<keyword evidence="2" id="KW-0812">Transmembrane</keyword>
<dbReference type="HOGENOM" id="CLU_1260745_0_0_11"/>
<feature type="transmembrane region" description="Helical" evidence="2">
    <location>
        <begin position="59"/>
        <end position="80"/>
    </location>
</feature>
<dbReference type="AlphaFoldDB" id="C7N845"/>
<organism evidence="3 4">
    <name type="scientific">Slackia heliotrinireducens (strain ATCC 29202 / DSM 20476 / NCTC 11029 / RHS 1)</name>
    <name type="common">Peptococcus heliotrinreducens</name>
    <dbReference type="NCBI Taxonomy" id="471855"/>
    <lineage>
        <taxon>Bacteria</taxon>
        <taxon>Bacillati</taxon>
        <taxon>Actinomycetota</taxon>
        <taxon>Coriobacteriia</taxon>
        <taxon>Eggerthellales</taxon>
        <taxon>Eggerthellaceae</taxon>
        <taxon>Slackia</taxon>
    </lineage>
</organism>
<sequence length="219" mass="24021">MAETDVQRQRRSSKSVAWSVRIIATITFFVILYFAIVFISEPAGHLKMFQLSGVPGQAAVRALGVAMVVWLCTYPLVIFNPRTNIKMFFIVLLQQVVTLAGALIIRMGMPAGYATLAGTLNIFILADAICTALLLVTFIWMIVLMMLERHDDKKRAKAEARAAEAAERNAEEAADAEPLEGEYETAPVGELPAGDDSASAPPETKRKPETDPLDPFRLP</sequence>
<keyword evidence="4" id="KW-1185">Reference proteome</keyword>
<dbReference type="KEGG" id="shi:Shel_20690"/>
<name>C7N845_SLAHD</name>
<evidence type="ECO:0000256" key="1">
    <source>
        <dbReference type="SAM" id="MobiDB-lite"/>
    </source>
</evidence>
<feature type="compositionally biased region" description="Basic and acidic residues" evidence="1">
    <location>
        <begin position="158"/>
        <end position="171"/>
    </location>
</feature>
<dbReference type="RefSeq" id="WP_012799181.1">
    <property type="nucleotide sequence ID" value="NC_013165.1"/>
</dbReference>
<feature type="transmembrane region" description="Helical" evidence="2">
    <location>
        <begin position="87"/>
        <end position="108"/>
    </location>
</feature>
<keyword evidence="2" id="KW-0472">Membrane</keyword>
<dbReference type="EMBL" id="CP001684">
    <property type="protein sequence ID" value="ACV23080.1"/>
    <property type="molecule type" value="Genomic_DNA"/>
</dbReference>
<dbReference type="STRING" id="471855.Shel_20690"/>
<feature type="region of interest" description="Disordered" evidence="1">
    <location>
        <begin position="158"/>
        <end position="219"/>
    </location>
</feature>
<keyword evidence="2" id="KW-1133">Transmembrane helix</keyword>